<keyword evidence="3" id="KW-1185">Reference proteome</keyword>
<gene>
    <name evidence="2" type="ORF">W911_01950</name>
</gene>
<dbReference type="PATRIC" id="fig|1029756.8.peg.414"/>
<keyword evidence="1" id="KW-0732">Signal</keyword>
<reference evidence="2 3" key="1">
    <citation type="journal article" date="2014" name="Genome Announc.">
        <title>Complete Genome Sequence of Hyphomicrobium nitrativorans Strain NL23, a Denitrifying Bacterium Isolated from Biofilm of a Methanol-Fed Denitrification System Treating Seawater at the Montreal Biodome.</title>
        <authorList>
            <person name="Martineau C."/>
            <person name="Villeneuve C."/>
            <person name="Mauffrey F."/>
            <person name="Villemur R."/>
        </authorList>
    </citation>
    <scope>NUCLEOTIDE SEQUENCE [LARGE SCALE GENOMIC DNA]</scope>
    <source>
        <strain evidence="2">NL23</strain>
    </source>
</reference>
<evidence type="ECO:0008006" key="4">
    <source>
        <dbReference type="Google" id="ProtNLM"/>
    </source>
</evidence>
<evidence type="ECO:0000256" key="1">
    <source>
        <dbReference type="SAM" id="SignalP"/>
    </source>
</evidence>
<organism evidence="2 3">
    <name type="scientific">Hyphomicrobium nitrativorans NL23</name>
    <dbReference type="NCBI Taxonomy" id="1029756"/>
    <lineage>
        <taxon>Bacteria</taxon>
        <taxon>Pseudomonadati</taxon>
        <taxon>Pseudomonadota</taxon>
        <taxon>Alphaproteobacteria</taxon>
        <taxon>Hyphomicrobiales</taxon>
        <taxon>Hyphomicrobiaceae</taxon>
        <taxon>Hyphomicrobium</taxon>
    </lineage>
</organism>
<evidence type="ECO:0000313" key="3">
    <source>
        <dbReference type="Proteomes" id="UP000018542"/>
    </source>
</evidence>
<evidence type="ECO:0000313" key="2">
    <source>
        <dbReference type="EMBL" id="AHB47442.1"/>
    </source>
</evidence>
<feature type="signal peptide" evidence="1">
    <location>
        <begin position="1"/>
        <end position="42"/>
    </location>
</feature>
<sequence length="106" mass="11826">MLRRGNEIWKYSMLLHKEENMKRTFAIAAAVMMAFGSSVAMADDEPSADEIEKIKAAVAEWGCEGGTYEKESEGTGVFEAEDVKCKAGQYDFRLTKDFKVFAIIAD</sequence>
<dbReference type="Proteomes" id="UP000018542">
    <property type="component" value="Chromosome"/>
</dbReference>
<dbReference type="EMBL" id="CP006912">
    <property type="protein sequence ID" value="AHB47442.1"/>
    <property type="molecule type" value="Genomic_DNA"/>
</dbReference>
<dbReference type="HOGENOM" id="CLU_170277_0_0_5"/>
<dbReference type="STRING" id="1029756.W911_01950"/>
<proteinExistence type="predicted"/>
<feature type="chain" id="PRO_5004740477" description="PepSY domain-containing protein" evidence="1">
    <location>
        <begin position="43"/>
        <end position="106"/>
    </location>
</feature>
<name>V5SAH6_9HYPH</name>
<dbReference type="KEGG" id="hni:W911_01950"/>
<dbReference type="AlphaFoldDB" id="V5SAH6"/>
<protein>
    <recommendedName>
        <fullName evidence="4">PepSY domain-containing protein</fullName>
    </recommendedName>
</protein>
<accession>V5SAH6</accession>